<evidence type="ECO:0000313" key="2">
    <source>
        <dbReference type="EMBL" id="CAG8740056.1"/>
    </source>
</evidence>
<name>A0A9N9IJL8_9GLOM</name>
<feature type="region of interest" description="Disordered" evidence="1">
    <location>
        <begin position="1"/>
        <end position="42"/>
    </location>
</feature>
<evidence type="ECO:0000256" key="1">
    <source>
        <dbReference type="SAM" id="MobiDB-lite"/>
    </source>
</evidence>
<feature type="non-terminal residue" evidence="2">
    <location>
        <position position="155"/>
    </location>
</feature>
<reference evidence="2" key="1">
    <citation type="submission" date="2021-06" db="EMBL/GenBank/DDBJ databases">
        <authorList>
            <person name="Kallberg Y."/>
            <person name="Tangrot J."/>
            <person name="Rosling A."/>
        </authorList>
    </citation>
    <scope>NUCLEOTIDE SEQUENCE</scope>
    <source>
        <strain evidence="2">UK204</strain>
    </source>
</reference>
<gene>
    <name evidence="2" type="ORF">FCALED_LOCUS15553</name>
</gene>
<feature type="compositionally biased region" description="Low complexity" evidence="1">
    <location>
        <begin position="12"/>
        <end position="24"/>
    </location>
</feature>
<feature type="compositionally biased region" description="Basic and acidic residues" evidence="1">
    <location>
        <begin position="25"/>
        <end position="42"/>
    </location>
</feature>
<sequence>KERFGKTLHQAESSSSPEDSSNESSKAERSLHDKRDKKMGEKYARAGMKTILKTLPPELDMNYEETFNSPANVKIRRRLILELVKSLKPKHRALNKGQIDSDNRRLHANGRLKVIDYDKMELITLLANKKVHLPELSETDEENDTMRNICEYDLS</sequence>
<keyword evidence="3" id="KW-1185">Reference proteome</keyword>
<accession>A0A9N9IJL8</accession>
<dbReference type="AlphaFoldDB" id="A0A9N9IJL8"/>
<dbReference type="OrthoDB" id="2423533at2759"/>
<organism evidence="2 3">
    <name type="scientific">Funneliformis caledonium</name>
    <dbReference type="NCBI Taxonomy" id="1117310"/>
    <lineage>
        <taxon>Eukaryota</taxon>
        <taxon>Fungi</taxon>
        <taxon>Fungi incertae sedis</taxon>
        <taxon>Mucoromycota</taxon>
        <taxon>Glomeromycotina</taxon>
        <taxon>Glomeromycetes</taxon>
        <taxon>Glomerales</taxon>
        <taxon>Glomeraceae</taxon>
        <taxon>Funneliformis</taxon>
    </lineage>
</organism>
<proteinExistence type="predicted"/>
<comment type="caution">
    <text evidence="2">The sequence shown here is derived from an EMBL/GenBank/DDBJ whole genome shotgun (WGS) entry which is preliminary data.</text>
</comment>
<evidence type="ECO:0000313" key="3">
    <source>
        <dbReference type="Proteomes" id="UP000789570"/>
    </source>
</evidence>
<dbReference type="Proteomes" id="UP000789570">
    <property type="component" value="Unassembled WGS sequence"/>
</dbReference>
<dbReference type="EMBL" id="CAJVPQ010014612">
    <property type="protein sequence ID" value="CAG8740056.1"/>
    <property type="molecule type" value="Genomic_DNA"/>
</dbReference>
<protein>
    <submittedName>
        <fullName evidence="2">1978_t:CDS:1</fullName>
    </submittedName>
</protein>